<sequence>MQMASRKRKSIGSRPTSQYDTRRFSSLDAWTRYADNVLGRNILPDRKVELYHTELDNFKAELERRNFHKRLTNLVDGSIDLALVKEFYVNLYSSEDCPPKQSRVRGHLVKIDADSLNTFLETPVVLAEGETLPAYSKYCRLPTDFREIEAALCIPRRGFILNSEGHPGKILRKDLTTLAQVWSVLSYSNLAPTSHTSDLTVDRARLIFRLVCHLDMNIGVLISSQMTSIAQSNTYRLGFPALITALCRARGVVFDSLTFERLSLVINLAYIRKNC</sequence>
<dbReference type="AlphaFoldDB" id="A0A0B2NSL7"/>
<proteinExistence type="predicted"/>
<organism evidence="2">
    <name type="scientific">Glycine soja</name>
    <name type="common">Wild soybean</name>
    <dbReference type="NCBI Taxonomy" id="3848"/>
    <lineage>
        <taxon>Eukaryota</taxon>
        <taxon>Viridiplantae</taxon>
        <taxon>Streptophyta</taxon>
        <taxon>Embryophyta</taxon>
        <taxon>Tracheophyta</taxon>
        <taxon>Spermatophyta</taxon>
        <taxon>Magnoliopsida</taxon>
        <taxon>eudicotyledons</taxon>
        <taxon>Gunneridae</taxon>
        <taxon>Pentapetalae</taxon>
        <taxon>rosids</taxon>
        <taxon>fabids</taxon>
        <taxon>Fabales</taxon>
        <taxon>Fabaceae</taxon>
        <taxon>Papilionoideae</taxon>
        <taxon>50 kb inversion clade</taxon>
        <taxon>NPAAA clade</taxon>
        <taxon>indigoferoid/millettioid clade</taxon>
        <taxon>Phaseoleae</taxon>
        <taxon>Glycine</taxon>
        <taxon>Glycine subgen. Soja</taxon>
    </lineage>
</organism>
<dbReference type="InterPro" id="IPR046796">
    <property type="entry name" value="Transposase_32_dom"/>
</dbReference>
<dbReference type="Pfam" id="PF20167">
    <property type="entry name" value="Transposase_32"/>
    <property type="match status" value="1"/>
</dbReference>
<gene>
    <name evidence="2" type="ORF">glysoja_040773</name>
</gene>
<dbReference type="EMBL" id="KN671222">
    <property type="protein sequence ID" value="KHN00075.1"/>
    <property type="molecule type" value="Genomic_DNA"/>
</dbReference>
<evidence type="ECO:0000313" key="2">
    <source>
        <dbReference type="EMBL" id="KHN00075.1"/>
    </source>
</evidence>
<dbReference type="Proteomes" id="UP000053555">
    <property type="component" value="Unassembled WGS sequence"/>
</dbReference>
<reference evidence="2" key="1">
    <citation type="submission" date="2014-07" db="EMBL/GenBank/DDBJ databases">
        <title>Identification of a novel salt tolerance gene in wild soybean by whole-genome sequencing.</title>
        <authorList>
            <person name="Lam H.-M."/>
            <person name="Qi X."/>
            <person name="Li M.-W."/>
            <person name="Liu X."/>
            <person name="Xie M."/>
            <person name="Ni M."/>
            <person name="Xu X."/>
        </authorList>
    </citation>
    <scope>NUCLEOTIDE SEQUENCE [LARGE SCALE GENOMIC DNA]</scope>
    <source>
        <tissue evidence="2">Root</tissue>
    </source>
</reference>
<evidence type="ECO:0000259" key="1">
    <source>
        <dbReference type="Pfam" id="PF20167"/>
    </source>
</evidence>
<protein>
    <recommendedName>
        <fullName evidence="1">Putative plant transposon protein domain-containing protein</fullName>
    </recommendedName>
</protein>
<name>A0A0B2NSL7_GLYSO</name>
<accession>A0A0B2NSL7</accession>
<feature type="domain" description="Putative plant transposon protein" evidence="1">
    <location>
        <begin position="71"/>
        <end position="252"/>
    </location>
</feature>